<dbReference type="PANTHER" id="PTHR32114">
    <property type="entry name" value="ABC TRANSPORTER ABCH.3"/>
    <property type="match status" value="1"/>
</dbReference>
<organism evidence="6 7">
    <name type="scientific">Candidatus Paralactobacillus gallistercoris</name>
    <dbReference type="NCBI Taxonomy" id="2838724"/>
    <lineage>
        <taxon>Bacteria</taxon>
        <taxon>Bacillati</taxon>
        <taxon>Bacillota</taxon>
        <taxon>Bacilli</taxon>
        <taxon>Lactobacillales</taxon>
        <taxon>Lactobacillaceae</taxon>
        <taxon>Lactobacillus</taxon>
    </lineage>
</organism>
<comment type="caution">
    <text evidence="6">The sequence shown here is derived from an EMBL/GenBank/DDBJ whole genome shotgun (WGS) entry which is preliminary data.</text>
</comment>
<protein>
    <recommendedName>
        <fullName evidence="3">Nuclease SbcCD subunit C</fullName>
    </recommendedName>
</protein>
<accession>A0A948X1C4</accession>
<evidence type="ECO:0000259" key="5">
    <source>
        <dbReference type="Pfam" id="PF13476"/>
    </source>
</evidence>
<feature type="coiled-coil region" evidence="4">
    <location>
        <begin position="320"/>
        <end position="354"/>
    </location>
</feature>
<comment type="subunit">
    <text evidence="2">Heterodimer of SbcC and SbcD.</text>
</comment>
<evidence type="ECO:0000313" key="6">
    <source>
        <dbReference type="EMBL" id="MBU3851808.1"/>
    </source>
</evidence>
<feature type="coiled-coil region" evidence="4">
    <location>
        <begin position="239"/>
        <end position="296"/>
    </location>
</feature>
<evidence type="ECO:0000256" key="1">
    <source>
        <dbReference type="ARBA" id="ARBA00006930"/>
    </source>
</evidence>
<evidence type="ECO:0000256" key="4">
    <source>
        <dbReference type="SAM" id="Coils"/>
    </source>
</evidence>
<dbReference type="Pfam" id="PF13476">
    <property type="entry name" value="AAA_23"/>
    <property type="match status" value="1"/>
</dbReference>
<evidence type="ECO:0000256" key="3">
    <source>
        <dbReference type="ARBA" id="ARBA00013368"/>
    </source>
</evidence>
<dbReference type="GO" id="GO:0006302">
    <property type="term" value="P:double-strand break repair"/>
    <property type="evidence" value="ECO:0007669"/>
    <property type="project" value="InterPro"/>
</dbReference>
<name>A0A948X1C4_9LACO</name>
<feature type="coiled-coil region" evidence="4">
    <location>
        <begin position="181"/>
        <end position="208"/>
    </location>
</feature>
<dbReference type="Gene3D" id="3.40.50.300">
    <property type="entry name" value="P-loop containing nucleotide triphosphate hydrolases"/>
    <property type="match status" value="2"/>
</dbReference>
<keyword evidence="4" id="KW-0175">Coiled coil</keyword>
<evidence type="ECO:0000256" key="2">
    <source>
        <dbReference type="ARBA" id="ARBA00011322"/>
    </source>
</evidence>
<gene>
    <name evidence="6" type="ORF">H9901_03820</name>
</gene>
<evidence type="ECO:0000313" key="7">
    <source>
        <dbReference type="Proteomes" id="UP000777303"/>
    </source>
</evidence>
<comment type="similarity">
    <text evidence="1">Belongs to the SMC family. SbcC subfamily.</text>
</comment>
<dbReference type="InterPro" id="IPR038729">
    <property type="entry name" value="Rad50/SbcC_AAA"/>
</dbReference>
<reference evidence="6" key="1">
    <citation type="journal article" date="2021" name="PeerJ">
        <title>Extensive microbial diversity within the chicken gut microbiome revealed by metagenomics and culture.</title>
        <authorList>
            <person name="Gilroy R."/>
            <person name="Ravi A."/>
            <person name="Getino M."/>
            <person name="Pursley I."/>
            <person name="Horton D.L."/>
            <person name="Alikhan N.F."/>
            <person name="Baker D."/>
            <person name="Gharbi K."/>
            <person name="Hall N."/>
            <person name="Watson M."/>
            <person name="Adriaenssens E.M."/>
            <person name="Foster-Nyarko E."/>
            <person name="Jarju S."/>
            <person name="Secka A."/>
            <person name="Antonio M."/>
            <person name="Oren A."/>
            <person name="Chaudhuri R.R."/>
            <person name="La Ragione R."/>
            <person name="Hildebrand F."/>
            <person name="Pallen M.J."/>
        </authorList>
    </citation>
    <scope>NUCLEOTIDE SEQUENCE</scope>
    <source>
        <strain evidence="6">F6-6636</strain>
    </source>
</reference>
<dbReference type="AlphaFoldDB" id="A0A948X1C4"/>
<dbReference type="InterPro" id="IPR027417">
    <property type="entry name" value="P-loop_NTPase"/>
</dbReference>
<dbReference type="GO" id="GO:0016887">
    <property type="term" value="F:ATP hydrolysis activity"/>
    <property type="evidence" value="ECO:0007669"/>
    <property type="project" value="InterPro"/>
</dbReference>
<reference evidence="6" key="2">
    <citation type="submission" date="2021-04" db="EMBL/GenBank/DDBJ databases">
        <authorList>
            <person name="Gilroy R."/>
        </authorList>
    </citation>
    <scope>NUCLEOTIDE SEQUENCE</scope>
    <source>
        <strain evidence="6">F6-6636</strain>
    </source>
</reference>
<dbReference type="EMBL" id="JAHLFS010000050">
    <property type="protein sequence ID" value="MBU3851808.1"/>
    <property type="molecule type" value="Genomic_DNA"/>
</dbReference>
<feature type="coiled-coil region" evidence="4">
    <location>
        <begin position="541"/>
        <end position="642"/>
    </location>
</feature>
<dbReference type="PANTHER" id="PTHR32114:SF2">
    <property type="entry name" value="ABC TRANSPORTER ABCH.3"/>
    <property type="match status" value="1"/>
</dbReference>
<dbReference type="Proteomes" id="UP000777303">
    <property type="component" value="Unassembled WGS sequence"/>
</dbReference>
<feature type="coiled-coil region" evidence="4">
    <location>
        <begin position="678"/>
        <end position="705"/>
    </location>
</feature>
<proteinExistence type="inferred from homology"/>
<sequence>MRPLTLTMQNFGPYAQQTIDFTKFAKADVFLISGNTGAGKTTIFDAMSYALFGKTTSARDAKQMFADFADDTATMQVTFTFMHHHRHYQITRQGKFNKKGQFQTKVQLLYTDQHTGQEIEKTKVKEINRFIEDLLHLNEQQFAQVVLLPQGKFRDFLAANSSDKAAILKNLFGTQIYSDWLEHLNEKLKHLQAEYQQSLTQLQAEQADVAWLTAQPDNLELATWLPALQANIAAQHKLITQYQQQQQQLTTKLKQQRAQLTQQQQLHTAQQQLTTAQQQRQQLQQQATTIAQQQQRLAILKWAQTQHATFNQWQANQQRCDELQQQRDDCQQQLASLQQQLATVQHQQQQLQQQAPTIKHQQQQLTRLEDKLPLFAKITTLQQQQQDETAQLATVQQQLTTLNQQITTTEQQITTYQQQLQAFADLSQRQTQLKDQQLQLARFSDALQALTKLATTLTEQRQQLANAQQTASAKQTANDQQQQHFKQVEQAYLRGQIRELVQQLTPGQPCPVCGALHHPHPAQPVGTTATAAEFRQARQASDEANHAYQQAQALVTQLQAQITTDEQQYQTQRQALSTKYHLADMPLATWQQQLQTARQQLQNDATALQTASEQQTQLTTELQQTQSALTALQDQQSDLEVQQQQINTQITATHAALKVHQQALPTDLTDQTAVQAQITTLQHQIAAFNEQNEHLNQQYTQLNDQQQTNQGHLQTIQAELARVMQLTEQTHAQLTQALATQPQLTWQQLSQAMTSLTAIAELTQTVNNYQHQVQQNEQTITQLQAQLAAHELLSLSQLQTDIETSEAQQQTLISQQAQLTQQWERNTAIYHTVTKQLKQQQQQLQQLQALHDLVTVLKGNNEQRLKFENYVLRMYFQSVVQVASAKLKDLSNGRYRLQLSNAIGTHAADTGLELEVYDDDVGKTRSTATLSGGEGFIVALALALSLGEVIQSRNGGITMDALFIDEGFGSLDQQALSRALDTLQAIEGKNRMIGIISHVTELEERLPYQLQVISQNGRSTVKYQLADENY</sequence>
<feature type="coiled-coil region" evidence="4">
    <location>
        <begin position="759"/>
        <end position="793"/>
    </location>
</feature>
<feature type="domain" description="Rad50/SbcC-type AAA" evidence="5">
    <location>
        <begin position="6"/>
        <end position="205"/>
    </location>
</feature>
<dbReference type="SUPFAM" id="SSF52540">
    <property type="entry name" value="P-loop containing nucleoside triphosphate hydrolases"/>
    <property type="match status" value="1"/>
</dbReference>
<dbReference type="Pfam" id="PF13558">
    <property type="entry name" value="SbcC_Walker_B"/>
    <property type="match status" value="1"/>
</dbReference>
<feature type="coiled-coil region" evidence="4">
    <location>
        <begin position="378"/>
        <end position="477"/>
    </location>
</feature>